<dbReference type="InterPro" id="IPR002110">
    <property type="entry name" value="Ankyrin_rpt"/>
</dbReference>
<gene>
    <name evidence="5" type="ORF">VE01_09027</name>
</gene>
<keyword evidence="2 3" id="KW-0040">ANK repeat</keyword>
<accession>A0A1B8GB51</accession>
<dbReference type="PANTHER" id="PTHR24198:SF165">
    <property type="entry name" value="ANKYRIN REPEAT-CONTAINING PROTEIN-RELATED"/>
    <property type="match status" value="1"/>
</dbReference>
<dbReference type="InterPro" id="IPR036770">
    <property type="entry name" value="Ankyrin_rpt-contain_sf"/>
</dbReference>
<dbReference type="PROSITE" id="PS50297">
    <property type="entry name" value="ANK_REP_REGION"/>
    <property type="match status" value="4"/>
</dbReference>
<feature type="repeat" description="ANK" evidence="3">
    <location>
        <begin position="293"/>
        <end position="326"/>
    </location>
</feature>
<name>A0A1B8GB51_9PEZI</name>
<dbReference type="GeneID" id="28842413"/>
<keyword evidence="6" id="KW-1185">Reference proteome</keyword>
<evidence type="ECO:0000256" key="3">
    <source>
        <dbReference type="PROSITE-ProRule" id="PRU00023"/>
    </source>
</evidence>
<feature type="repeat" description="ANK" evidence="3">
    <location>
        <begin position="219"/>
        <end position="251"/>
    </location>
</feature>
<evidence type="ECO:0000256" key="1">
    <source>
        <dbReference type="ARBA" id="ARBA00022737"/>
    </source>
</evidence>
<dbReference type="PRINTS" id="PR01415">
    <property type="entry name" value="ANKYRIN"/>
</dbReference>
<dbReference type="SMART" id="SM00248">
    <property type="entry name" value="ANK"/>
    <property type="match status" value="7"/>
</dbReference>
<dbReference type="Pfam" id="PF12796">
    <property type="entry name" value="Ank_2"/>
    <property type="match status" value="1"/>
</dbReference>
<dbReference type="InterPro" id="IPR001810">
    <property type="entry name" value="F-box_dom"/>
</dbReference>
<dbReference type="RefSeq" id="XP_018126791.2">
    <property type="nucleotide sequence ID" value="XM_018278444.2"/>
</dbReference>
<protein>
    <recommendedName>
        <fullName evidence="4">F-box domain-containing protein</fullName>
    </recommendedName>
</protein>
<reference evidence="5 6" key="1">
    <citation type="submission" date="2016-03" db="EMBL/GenBank/DDBJ databases">
        <title>Comparative genomics of Pseudogymnoascus destructans, the fungus causing white-nose syndrome of bats.</title>
        <authorList>
            <person name="Palmer J.M."/>
            <person name="Drees K.P."/>
            <person name="Foster J.T."/>
            <person name="Lindner D.L."/>
        </authorList>
    </citation>
    <scope>NUCLEOTIDE SEQUENCE [LARGE SCALE GENOMIC DNA]</scope>
    <source>
        <strain evidence="5 6">UAMH 10579</strain>
    </source>
</reference>
<dbReference type="AlphaFoldDB" id="A0A1B8GB51"/>
<feature type="domain" description="F-box" evidence="4">
    <location>
        <begin position="10"/>
        <end position="56"/>
    </location>
</feature>
<sequence length="434" mass="48960">MAPYKNIEDTMALLNLPNELILSIANCLDQSESLSRFARTNRHVYSLVMPLLYQHNITYGGCSGIKVQLTPLETKDFTSWYFTQLDEDLEEYNNPSNPTTPEGLPTPVTDKIRTRDVVISRFVEYGANIDSIRLDEFDQRQEEYDQEEYEEQEKTLLNYHATLRNSLAVFLIVKHGADVHISSGYEARTALHQAAIGGRPKIIRFLIQKGVDVNARDWEGRTPLHFAADNGHVAAIRLLCENGADIDAQDELGYTPLHLLVMKRKPAPDSWYIQALKAMLELGPNTEIGVFEDNKTPLHIAILNRRDKDFVEILIESGMYLNSRTVVGQTPLSCCVERGSMAIFMMLVKAGADIHTRDEDGHSILQNALENGGRAYDCLPTLLETGLFALDSDAGYGKTLVQVLRDLDWLYMLENRVNGVPEVDELFEPSRNVL</sequence>
<keyword evidence="1" id="KW-0677">Repeat</keyword>
<dbReference type="PROSITE" id="PS50088">
    <property type="entry name" value="ANK_REPEAT"/>
    <property type="match status" value="4"/>
</dbReference>
<dbReference type="Gene3D" id="1.25.40.20">
    <property type="entry name" value="Ankyrin repeat-containing domain"/>
    <property type="match status" value="2"/>
</dbReference>
<proteinExistence type="predicted"/>
<dbReference type="Proteomes" id="UP000091956">
    <property type="component" value="Unassembled WGS sequence"/>
</dbReference>
<dbReference type="SUPFAM" id="SSF48403">
    <property type="entry name" value="Ankyrin repeat"/>
    <property type="match status" value="1"/>
</dbReference>
<evidence type="ECO:0000256" key="2">
    <source>
        <dbReference type="ARBA" id="ARBA00023043"/>
    </source>
</evidence>
<feature type="repeat" description="ANK" evidence="3">
    <location>
        <begin position="327"/>
        <end position="359"/>
    </location>
</feature>
<dbReference type="Pfam" id="PF00023">
    <property type="entry name" value="Ank"/>
    <property type="match status" value="2"/>
</dbReference>
<evidence type="ECO:0000313" key="5">
    <source>
        <dbReference type="EMBL" id="OBT93058.2"/>
    </source>
</evidence>
<dbReference type="PANTHER" id="PTHR24198">
    <property type="entry name" value="ANKYRIN REPEAT AND PROTEIN KINASE DOMAIN-CONTAINING PROTEIN"/>
    <property type="match status" value="1"/>
</dbReference>
<dbReference type="STRING" id="342668.A0A1B8GB51"/>
<dbReference type="PROSITE" id="PS50181">
    <property type="entry name" value="FBOX"/>
    <property type="match status" value="1"/>
</dbReference>
<reference evidence="6" key="2">
    <citation type="journal article" date="2018" name="Nat. Commun.">
        <title>Extreme sensitivity to ultraviolet light in the fungal pathogen causing white-nose syndrome of bats.</title>
        <authorList>
            <person name="Palmer J.M."/>
            <person name="Drees K.P."/>
            <person name="Foster J.T."/>
            <person name="Lindner D.L."/>
        </authorList>
    </citation>
    <scope>NUCLEOTIDE SEQUENCE [LARGE SCALE GENOMIC DNA]</scope>
    <source>
        <strain evidence="6">UAMH 10579</strain>
    </source>
</reference>
<organism evidence="5 6">
    <name type="scientific">Pseudogymnoascus verrucosus</name>
    <dbReference type="NCBI Taxonomy" id="342668"/>
    <lineage>
        <taxon>Eukaryota</taxon>
        <taxon>Fungi</taxon>
        <taxon>Dikarya</taxon>
        <taxon>Ascomycota</taxon>
        <taxon>Pezizomycotina</taxon>
        <taxon>Leotiomycetes</taxon>
        <taxon>Thelebolales</taxon>
        <taxon>Thelebolaceae</taxon>
        <taxon>Pseudogymnoascus</taxon>
    </lineage>
</organism>
<evidence type="ECO:0000259" key="4">
    <source>
        <dbReference type="PROSITE" id="PS50181"/>
    </source>
</evidence>
<dbReference type="EMBL" id="KV460258">
    <property type="protein sequence ID" value="OBT93058.2"/>
    <property type="molecule type" value="Genomic_DNA"/>
</dbReference>
<evidence type="ECO:0000313" key="6">
    <source>
        <dbReference type="Proteomes" id="UP000091956"/>
    </source>
</evidence>
<feature type="repeat" description="ANK" evidence="3">
    <location>
        <begin position="186"/>
        <end position="218"/>
    </location>
</feature>